<evidence type="ECO:0000256" key="1">
    <source>
        <dbReference type="SAM" id="Phobius"/>
    </source>
</evidence>
<organism evidence="3 4">
    <name type="scientific">Pseudorhodobacter antarcticus</name>
    <dbReference type="NCBI Taxonomy" id="1077947"/>
    <lineage>
        <taxon>Bacteria</taxon>
        <taxon>Pseudomonadati</taxon>
        <taxon>Pseudomonadota</taxon>
        <taxon>Alphaproteobacteria</taxon>
        <taxon>Rhodobacterales</taxon>
        <taxon>Paracoccaceae</taxon>
        <taxon>Pseudorhodobacter</taxon>
    </lineage>
</organism>
<keyword evidence="1" id="KW-1133">Transmembrane helix</keyword>
<dbReference type="AlphaFoldDB" id="A0A1H8L8U7"/>
<proteinExistence type="predicted"/>
<feature type="transmembrane region" description="Helical" evidence="1">
    <location>
        <begin position="110"/>
        <end position="128"/>
    </location>
</feature>
<accession>A0A1H8L8U7</accession>
<feature type="transmembrane region" description="Helical" evidence="1">
    <location>
        <begin position="16"/>
        <end position="34"/>
    </location>
</feature>
<dbReference type="EMBL" id="FOCO01000039">
    <property type="protein sequence ID" value="SEO01148.1"/>
    <property type="molecule type" value="Genomic_DNA"/>
</dbReference>
<keyword evidence="1" id="KW-0472">Membrane</keyword>
<dbReference type="Proteomes" id="UP000183002">
    <property type="component" value="Unassembled WGS sequence"/>
</dbReference>
<evidence type="ECO:0000259" key="2">
    <source>
        <dbReference type="Pfam" id="PF07331"/>
    </source>
</evidence>
<name>A0A1H8L8U7_9RHOB</name>
<keyword evidence="1" id="KW-0812">Transmembrane</keyword>
<keyword evidence="4" id="KW-1185">Reference proteome</keyword>
<dbReference type="InterPro" id="IPR009936">
    <property type="entry name" value="DUF1468"/>
</dbReference>
<feature type="domain" description="DUF1468" evidence="2">
    <location>
        <begin position="19"/>
        <end position="166"/>
    </location>
</feature>
<evidence type="ECO:0000313" key="3">
    <source>
        <dbReference type="EMBL" id="SEO01148.1"/>
    </source>
</evidence>
<feature type="transmembrane region" description="Helical" evidence="1">
    <location>
        <begin position="54"/>
        <end position="73"/>
    </location>
</feature>
<reference evidence="3 4" key="1">
    <citation type="submission" date="2016-10" db="EMBL/GenBank/DDBJ databases">
        <authorList>
            <person name="de Groot N.N."/>
        </authorList>
    </citation>
    <scope>NUCLEOTIDE SEQUENCE [LARGE SCALE GENOMIC DNA]</scope>
    <source>
        <strain evidence="3 4">CGMCC 1.10836</strain>
    </source>
</reference>
<sequence length="166" mass="17810">MSDIDKRESIAPPPPGYGAGIFFLAWAAVGWYGVLFSPTLMASFTAPGLDPGAAILPMMVSTALTAGGAWLVLRGLMTRNSGMKRIQLHIVAIPVLFLLSALLAAALIGFVGFMGPSFVFAFVWLAALNNQQRIWWKRTGLALMLAAGFTALIQIVFVHLLRVPLP</sequence>
<evidence type="ECO:0000313" key="4">
    <source>
        <dbReference type="Proteomes" id="UP000183002"/>
    </source>
</evidence>
<gene>
    <name evidence="3" type="ORF">SAMN05216227_103917</name>
</gene>
<dbReference type="Pfam" id="PF07331">
    <property type="entry name" value="TctB"/>
    <property type="match status" value="1"/>
</dbReference>
<dbReference type="STRING" id="1077947.SAMN05216227_103917"/>
<dbReference type="RefSeq" id="WP_050521248.1">
    <property type="nucleotide sequence ID" value="NZ_FOCO01000039.1"/>
</dbReference>
<feature type="transmembrane region" description="Helical" evidence="1">
    <location>
        <begin position="85"/>
        <end position="104"/>
    </location>
</feature>
<protein>
    <submittedName>
        <fullName evidence="3">Tripartite tricarboxylate transporter TctB family protein</fullName>
    </submittedName>
</protein>
<feature type="transmembrane region" description="Helical" evidence="1">
    <location>
        <begin position="140"/>
        <end position="161"/>
    </location>
</feature>